<dbReference type="Pfam" id="PF03959">
    <property type="entry name" value="FSH1"/>
    <property type="match status" value="1"/>
</dbReference>
<dbReference type="Proteomes" id="UP001302126">
    <property type="component" value="Unassembled WGS sequence"/>
</dbReference>
<comment type="caution">
    <text evidence="4">The sequence shown here is derived from an EMBL/GenBank/DDBJ whole genome shotgun (WGS) entry which is preliminary data.</text>
</comment>
<protein>
    <submittedName>
        <fullName evidence="4">Serine hydrolase FSH</fullName>
    </submittedName>
</protein>
<dbReference type="AlphaFoldDB" id="A0AAN6WSG7"/>
<evidence type="ECO:0000313" key="4">
    <source>
        <dbReference type="EMBL" id="KAK4187503.1"/>
    </source>
</evidence>
<evidence type="ECO:0000313" key="5">
    <source>
        <dbReference type="Proteomes" id="UP001302126"/>
    </source>
</evidence>
<dbReference type="GO" id="GO:0044550">
    <property type="term" value="P:secondary metabolite biosynthetic process"/>
    <property type="evidence" value="ECO:0007669"/>
    <property type="project" value="TreeGrafter"/>
</dbReference>
<dbReference type="GO" id="GO:0016787">
    <property type="term" value="F:hydrolase activity"/>
    <property type="evidence" value="ECO:0007669"/>
    <property type="project" value="UniProtKB-KW"/>
</dbReference>
<dbReference type="SUPFAM" id="SSF53474">
    <property type="entry name" value="alpha/beta-Hydrolases"/>
    <property type="match status" value="1"/>
</dbReference>
<gene>
    <name evidence="4" type="ORF">QBC35DRAFT_231289</name>
</gene>
<keyword evidence="5" id="KW-1185">Reference proteome</keyword>
<proteinExistence type="inferred from homology"/>
<dbReference type="InterPro" id="IPR050593">
    <property type="entry name" value="LovG"/>
</dbReference>
<comment type="similarity">
    <text evidence="1">Belongs to the LovG family.</text>
</comment>
<evidence type="ECO:0000256" key="2">
    <source>
        <dbReference type="ARBA" id="ARBA00022801"/>
    </source>
</evidence>
<dbReference type="InterPro" id="IPR005645">
    <property type="entry name" value="FSH-like_dom"/>
</dbReference>
<keyword evidence="2 4" id="KW-0378">Hydrolase</keyword>
<dbReference type="GO" id="GO:0005634">
    <property type="term" value="C:nucleus"/>
    <property type="evidence" value="ECO:0007669"/>
    <property type="project" value="TreeGrafter"/>
</dbReference>
<dbReference type="PANTHER" id="PTHR48070">
    <property type="entry name" value="ESTERASE OVCA2"/>
    <property type="match status" value="1"/>
</dbReference>
<sequence>MAAQKPKILCLHGAGTNATIFRIQNRYLSSLLSPHFELVYIEGFHPCPAGPGVLPFFEGIEPYYKWLPDTNILNSSPGALENLDGNGKVVVQESLHWEDLPRLVSEYNKQGEVVGILGFSQGAKVGFHLARYLQRHQPGKIKFFVAICGTSPFQGVGAVSPPEEETDPRAELVQQSLTGDAKAGLGRVKGVMNIHVIGAQDKWRKESEGLVEFFEKDDHKRKVVRFGGGHQCPPEDKVNKEIVGYILEALKGGEEWDDGVF</sequence>
<dbReference type="Gene3D" id="3.40.50.1820">
    <property type="entry name" value="alpha/beta hydrolase"/>
    <property type="match status" value="1"/>
</dbReference>
<reference evidence="4" key="1">
    <citation type="journal article" date="2023" name="Mol. Phylogenet. Evol.">
        <title>Genome-scale phylogeny and comparative genomics of the fungal order Sordariales.</title>
        <authorList>
            <person name="Hensen N."/>
            <person name="Bonometti L."/>
            <person name="Westerberg I."/>
            <person name="Brannstrom I.O."/>
            <person name="Guillou S."/>
            <person name="Cros-Aarteil S."/>
            <person name="Calhoun S."/>
            <person name="Haridas S."/>
            <person name="Kuo A."/>
            <person name="Mondo S."/>
            <person name="Pangilinan J."/>
            <person name="Riley R."/>
            <person name="LaButti K."/>
            <person name="Andreopoulos B."/>
            <person name="Lipzen A."/>
            <person name="Chen C."/>
            <person name="Yan M."/>
            <person name="Daum C."/>
            <person name="Ng V."/>
            <person name="Clum A."/>
            <person name="Steindorff A."/>
            <person name="Ohm R.A."/>
            <person name="Martin F."/>
            <person name="Silar P."/>
            <person name="Natvig D.O."/>
            <person name="Lalanne C."/>
            <person name="Gautier V."/>
            <person name="Ament-Velasquez S.L."/>
            <person name="Kruys A."/>
            <person name="Hutchinson M.I."/>
            <person name="Powell A.J."/>
            <person name="Barry K."/>
            <person name="Miller A.N."/>
            <person name="Grigoriev I.V."/>
            <person name="Debuchy R."/>
            <person name="Gladieux P."/>
            <person name="Hiltunen Thoren M."/>
            <person name="Johannesson H."/>
        </authorList>
    </citation>
    <scope>NUCLEOTIDE SEQUENCE</scope>
    <source>
        <strain evidence="4">PSN309</strain>
    </source>
</reference>
<evidence type="ECO:0000259" key="3">
    <source>
        <dbReference type="Pfam" id="PF03959"/>
    </source>
</evidence>
<dbReference type="EMBL" id="MU864401">
    <property type="protein sequence ID" value="KAK4187503.1"/>
    <property type="molecule type" value="Genomic_DNA"/>
</dbReference>
<dbReference type="PANTHER" id="PTHR48070:SF3">
    <property type="entry name" value="ESTERASE DBAE-RELATED"/>
    <property type="match status" value="1"/>
</dbReference>
<organism evidence="4 5">
    <name type="scientific">Podospora australis</name>
    <dbReference type="NCBI Taxonomy" id="1536484"/>
    <lineage>
        <taxon>Eukaryota</taxon>
        <taxon>Fungi</taxon>
        <taxon>Dikarya</taxon>
        <taxon>Ascomycota</taxon>
        <taxon>Pezizomycotina</taxon>
        <taxon>Sordariomycetes</taxon>
        <taxon>Sordariomycetidae</taxon>
        <taxon>Sordariales</taxon>
        <taxon>Podosporaceae</taxon>
        <taxon>Podospora</taxon>
    </lineage>
</organism>
<reference evidence="4" key="2">
    <citation type="submission" date="2023-05" db="EMBL/GenBank/DDBJ databases">
        <authorList>
            <consortium name="Lawrence Berkeley National Laboratory"/>
            <person name="Steindorff A."/>
            <person name="Hensen N."/>
            <person name="Bonometti L."/>
            <person name="Westerberg I."/>
            <person name="Brannstrom I.O."/>
            <person name="Guillou S."/>
            <person name="Cros-Aarteil S."/>
            <person name="Calhoun S."/>
            <person name="Haridas S."/>
            <person name="Kuo A."/>
            <person name="Mondo S."/>
            <person name="Pangilinan J."/>
            <person name="Riley R."/>
            <person name="Labutti K."/>
            <person name="Andreopoulos B."/>
            <person name="Lipzen A."/>
            <person name="Chen C."/>
            <person name="Yanf M."/>
            <person name="Daum C."/>
            <person name="Ng V."/>
            <person name="Clum A."/>
            <person name="Ohm R."/>
            <person name="Martin F."/>
            <person name="Silar P."/>
            <person name="Natvig D."/>
            <person name="Lalanne C."/>
            <person name="Gautier V."/>
            <person name="Ament-Velasquez S.L."/>
            <person name="Kruys A."/>
            <person name="Hutchinson M.I."/>
            <person name="Powell A.J."/>
            <person name="Barry K."/>
            <person name="Miller A.N."/>
            <person name="Grigoriev I.V."/>
            <person name="Debuchy R."/>
            <person name="Gladieux P."/>
            <person name="Thoren M.H."/>
            <person name="Johannesson H."/>
        </authorList>
    </citation>
    <scope>NUCLEOTIDE SEQUENCE</scope>
    <source>
        <strain evidence="4">PSN309</strain>
    </source>
</reference>
<accession>A0AAN6WSG7</accession>
<feature type="domain" description="Serine hydrolase" evidence="3">
    <location>
        <begin position="4"/>
        <end position="240"/>
    </location>
</feature>
<dbReference type="GO" id="GO:0005737">
    <property type="term" value="C:cytoplasm"/>
    <property type="evidence" value="ECO:0007669"/>
    <property type="project" value="TreeGrafter"/>
</dbReference>
<dbReference type="InterPro" id="IPR029058">
    <property type="entry name" value="AB_hydrolase_fold"/>
</dbReference>
<evidence type="ECO:0000256" key="1">
    <source>
        <dbReference type="ARBA" id="ARBA00005863"/>
    </source>
</evidence>
<name>A0AAN6WSG7_9PEZI</name>